<accession>A0AAQ4CPR8</accession>
<dbReference type="Proteomes" id="UP001319921">
    <property type="component" value="Chromosome"/>
</dbReference>
<proteinExistence type="predicted"/>
<dbReference type="SUPFAM" id="SSF101960">
    <property type="entry name" value="Stabilizer of iron transporter SufD"/>
    <property type="match status" value="1"/>
</dbReference>
<reference evidence="2 3" key="1">
    <citation type="journal article" date="2022" name="Microbiol. Resour. Announc.">
        <title>Complete Genome Sequence of the Hyperthermophilic and Acidophilic Archaeon Saccharolobus caldissimus Strain HS-3T.</title>
        <authorList>
            <person name="Sakai H.D."/>
            <person name="Kurosawa N."/>
        </authorList>
    </citation>
    <scope>NUCLEOTIDE SEQUENCE [LARGE SCALE GENOMIC DNA]</scope>
    <source>
        <strain evidence="2 3">JCM32116</strain>
    </source>
</reference>
<organism evidence="2 3">
    <name type="scientific">Saccharolobus caldissimus</name>
    <dbReference type="NCBI Taxonomy" id="1702097"/>
    <lineage>
        <taxon>Archaea</taxon>
        <taxon>Thermoproteota</taxon>
        <taxon>Thermoprotei</taxon>
        <taxon>Sulfolobales</taxon>
        <taxon>Sulfolobaceae</taxon>
        <taxon>Saccharolobus</taxon>
    </lineage>
</organism>
<dbReference type="EMBL" id="AP025226">
    <property type="protein sequence ID" value="BDB97799.1"/>
    <property type="molecule type" value="Genomic_DNA"/>
</dbReference>
<gene>
    <name evidence="2" type="ORF">SACC_08160</name>
</gene>
<evidence type="ECO:0000313" key="3">
    <source>
        <dbReference type="Proteomes" id="UP001319921"/>
    </source>
</evidence>
<dbReference type="PANTHER" id="PTHR43575">
    <property type="entry name" value="PROTEIN ABCI7, CHLOROPLASTIC"/>
    <property type="match status" value="1"/>
</dbReference>
<dbReference type="InterPro" id="IPR037284">
    <property type="entry name" value="SUF_FeS_clus_asmbl_SufBD_sf"/>
</dbReference>
<protein>
    <recommendedName>
        <fullName evidence="1">SUF system FeS cluster assembly SufBD core domain-containing protein</fullName>
    </recommendedName>
</protein>
<dbReference type="InterPro" id="IPR000825">
    <property type="entry name" value="SUF_FeS_clus_asmbl_SufBD_core"/>
</dbReference>
<sequence length="383" mass="43099">MGVVDIQIAKKIIADNFAEDKDEREKAFSIYLTKPYQTIHDSPTIKYYTDWNLYDSLNINNISLQKVYRTEDKYLINIKDDDIIIGKDVNVDDNIKDGILNIDEHKLVSLSLSLSRRITIKESGQYYIKHTITKPNYFSPSHLIIEVPKDIEIKLIYEVSNFADNSLVSPLISINIEEGGKLDFQFINLSGNNSLLFSYIKANIKGKLDSSIFVNGAKMAHVEFITKLWENSISNFSSRALGTYNNRIDIVNNVIHLGERSSSNGNMKAISNDQAFTVVRGTASINETAIDSSTSIIGRSLILGKEAKAVVSPMLEVKTGRVVMAKHSASITRIDENQIFYLQSRGFNKKEAEGLIIRGFIIEEQDPEGLKNKIEEILTSLGY</sequence>
<dbReference type="Pfam" id="PF01458">
    <property type="entry name" value="SUFBD_core"/>
    <property type="match status" value="1"/>
</dbReference>
<dbReference type="GO" id="GO:0016226">
    <property type="term" value="P:iron-sulfur cluster assembly"/>
    <property type="evidence" value="ECO:0007669"/>
    <property type="project" value="InterPro"/>
</dbReference>
<dbReference type="AlphaFoldDB" id="A0AAQ4CPR8"/>
<dbReference type="KEGG" id="scas:SACC_08160"/>
<dbReference type="InterPro" id="IPR055346">
    <property type="entry name" value="Fe-S_cluster_assembly_SufBD"/>
</dbReference>
<name>A0AAQ4CPR8_9CREN</name>
<dbReference type="PANTHER" id="PTHR43575:SF1">
    <property type="entry name" value="PROTEIN ABCI7, CHLOROPLASTIC"/>
    <property type="match status" value="1"/>
</dbReference>
<keyword evidence="3" id="KW-1185">Reference proteome</keyword>
<evidence type="ECO:0000313" key="2">
    <source>
        <dbReference type="EMBL" id="BDB97799.1"/>
    </source>
</evidence>
<feature type="domain" description="SUF system FeS cluster assembly SufBD core" evidence="1">
    <location>
        <begin position="133"/>
        <end position="360"/>
    </location>
</feature>
<evidence type="ECO:0000259" key="1">
    <source>
        <dbReference type="Pfam" id="PF01458"/>
    </source>
</evidence>